<name>B3FJI0_BP201</name>
<dbReference type="Proteomes" id="UP000002421">
    <property type="component" value="Segment"/>
</dbReference>
<evidence type="ECO:0000313" key="2">
    <source>
        <dbReference type="EMBL" id="ABY63145.1"/>
    </source>
</evidence>
<gene>
    <name evidence="2" type="ORF">201phi2-1p320</name>
</gene>
<feature type="transmembrane region" description="Helical" evidence="1">
    <location>
        <begin position="57"/>
        <end position="80"/>
    </location>
</feature>
<dbReference type="KEGG" id="vg:6372512"/>
<reference evidence="2 3" key="1">
    <citation type="journal article" date="2008" name="Virology">
        <title>Characterization of Pseudomonas chlororaphis myovirus 201varphi2-1 via genomic sequencing, mass spectrometry, and electron microscopy.</title>
        <authorList>
            <person name="Thomas J.A."/>
            <person name="Rolando M.R."/>
            <person name="Carroll C.A."/>
            <person name="Shen P.S."/>
            <person name="Belnap D.M."/>
            <person name="Weintraub S.T."/>
            <person name="Serwer P."/>
            <person name="Hardies S.C."/>
        </authorList>
    </citation>
    <scope>NUCLEOTIDE SEQUENCE</scope>
</reference>
<keyword evidence="1" id="KW-0812">Transmembrane</keyword>
<dbReference type="RefSeq" id="YP_001957041.1">
    <property type="nucleotide sequence ID" value="NC_010821.1"/>
</dbReference>
<keyword evidence="1" id="KW-1133">Transmembrane helix</keyword>
<accession>B3FJI0</accession>
<sequence length="90" mass="9949">MQLLLLVLPFFTAFGVTFSEALVKCFQARNIAQGKEWHSGFTSILVTCMNFSTFGLFLYQGFLVLIPAALGGAIGTVLSIKLHKRFFKKG</sequence>
<keyword evidence="3" id="KW-1185">Reference proteome</keyword>
<proteinExistence type="predicted"/>
<evidence type="ECO:0000256" key="1">
    <source>
        <dbReference type="SAM" id="Phobius"/>
    </source>
</evidence>
<protein>
    <submittedName>
        <fullName evidence="2">Uncharacterized protein</fullName>
    </submittedName>
</protein>
<dbReference type="EMBL" id="EU197055">
    <property type="protein sequence ID" value="ABY63145.1"/>
    <property type="molecule type" value="Genomic_DNA"/>
</dbReference>
<keyword evidence="1" id="KW-0472">Membrane</keyword>
<organism evidence="2 3">
    <name type="scientific">Pseudomonas phage 201phi2-1</name>
    <name type="common">Pseudomonas chlororaphis phage 201phi2-1</name>
    <dbReference type="NCBI Taxonomy" id="198110"/>
    <lineage>
        <taxon>Viruses</taxon>
        <taxon>Duplodnaviria</taxon>
        <taxon>Heunggongvirae</taxon>
        <taxon>Uroviricota</taxon>
        <taxon>Caudoviricetes</taxon>
        <taxon>Chimalliviridae</taxon>
        <taxon>Serwervirus</taxon>
        <taxon>Serwervirus 201phi21</taxon>
    </lineage>
</organism>
<organismHost>
    <name type="scientific">Pseudomonas chlororaphis</name>
    <dbReference type="NCBI Taxonomy" id="587753"/>
</organismHost>
<evidence type="ECO:0000313" key="3">
    <source>
        <dbReference type="Proteomes" id="UP000002421"/>
    </source>
</evidence>